<dbReference type="Gene3D" id="3.30.450.40">
    <property type="match status" value="1"/>
</dbReference>
<gene>
    <name evidence="2" type="ORF">SAMN06296010_2990</name>
</gene>
<evidence type="ECO:0000313" key="3">
    <source>
        <dbReference type="Proteomes" id="UP000193244"/>
    </source>
</evidence>
<name>A0A1X7KV81_9MICO</name>
<dbReference type="AlphaFoldDB" id="A0A1X7KV81"/>
<dbReference type="InterPro" id="IPR029016">
    <property type="entry name" value="GAF-like_dom_sf"/>
</dbReference>
<dbReference type="RefSeq" id="WP_085487448.1">
    <property type="nucleotide sequence ID" value="NZ_FXAY01000005.1"/>
</dbReference>
<reference evidence="3" key="1">
    <citation type="submission" date="2017-04" db="EMBL/GenBank/DDBJ databases">
        <authorList>
            <person name="Varghese N."/>
            <person name="Submissions S."/>
        </authorList>
    </citation>
    <scope>NUCLEOTIDE SEQUENCE [LARGE SCALE GENOMIC DNA]</scope>
    <source>
        <strain evidence="3">VKM Ac-2510</strain>
    </source>
</reference>
<accession>A0A1X7KV81</accession>
<dbReference type="STRING" id="150121.SAMN06296010_2990"/>
<sequence>MIDAQDALRDLVVAARRSPGATLVTISTIDVDQDQMTRVYSTDPESYPVGDREKPLREAEDDPWYERVVVQQQPWVSLDVDDLRATFADYELIESLGCGAIINVPVVREGTTIGSINLLDAAGRYDLSSVDAALALAARIVPVLASLAN</sequence>
<dbReference type="Pfam" id="PF13185">
    <property type="entry name" value="GAF_2"/>
    <property type="match status" value="1"/>
</dbReference>
<dbReference type="EMBL" id="FXAY01000005">
    <property type="protein sequence ID" value="SMG45386.1"/>
    <property type="molecule type" value="Genomic_DNA"/>
</dbReference>
<dbReference type="Proteomes" id="UP000193244">
    <property type="component" value="Unassembled WGS sequence"/>
</dbReference>
<protein>
    <submittedName>
        <fullName evidence="2">GAF domain-containing protein</fullName>
    </submittedName>
</protein>
<feature type="domain" description="GAF" evidence="1">
    <location>
        <begin position="3"/>
        <end position="140"/>
    </location>
</feature>
<dbReference type="InterPro" id="IPR003018">
    <property type="entry name" value="GAF"/>
</dbReference>
<evidence type="ECO:0000259" key="1">
    <source>
        <dbReference type="Pfam" id="PF13185"/>
    </source>
</evidence>
<dbReference type="OrthoDB" id="7066078at2"/>
<proteinExistence type="predicted"/>
<keyword evidence="3" id="KW-1185">Reference proteome</keyword>
<dbReference type="SUPFAM" id="SSF55781">
    <property type="entry name" value="GAF domain-like"/>
    <property type="match status" value="1"/>
</dbReference>
<organism evidence="2 3">
    <name type="scientific">Agreia pratensis</name>
    <dbReference type="NCBI Taxonomy" id="150121"/>
    <lineage>
        <taxon>Bacteria</taxon>
        <taxon>Bacillati</taxon>
        <taxon>Actinomycetota</taxon>
        <taxon>Actinomycetes</taxon>
        <taxon>Micrococcales</taxon>
        <taxon>Microbacteriaceae</taxon>
        <taxon>Agreia</taxon>
    </lineage>
</organism>
<evidence type="ECO:0000313" key="2">
    <source>
        <dbReference type="EMBL" id="SMG45386.1"/>
    </source>
</evidence>